<evidence type="ECO:0000313" key="2">
    <source>
        <dbReference type="Proteomes" id="UP000053732"/>
    </source>
</evidence>
<gene>
    <name evidence="1" type="ORF">PCAMFM013_S006g000393</name>
</gene>
<name>A0A0G4P6A7_PENC3</name>
<dbReference type="AlphaFoldDB" id="A0A0G4P6A7"/>
<dbReference type="STRING" id="1429867.A0A0G4P6A7"/>
<dbReference type="Proteomes" id="UP000053732">
    <property type="component" value="Unassembled WGS sequence"/>
</dbReference>
<accession>A0A0G4P6A7</accession>
<reference evidence="1 2" key="1">
    <citation type="journal article" date="2014" name="Nat. Commun.">
        <title>Multiple recent horizontal transfers of a large genomic region in cheese making fungi.</title>
        <authorList>
            <person name="Cheeseman K."/>
            <person name="Ropars J."/>
            <person name="Renault P."/>
            <person name="Dupont J."/>
            <person name="Gouzy J."/>
            <person name="Branca A."/>
            <person name="Abraham A.L."/>
            <person name="Ceppi M."/>
            <person name="Conseiller E."/>
            <person name="Debuchy R."/>
            <person name="Malagnac F."/>
            <person name="Goarin A."/>
            <person name="Silar P."/>
            <person name="Lacoste S."/>
            <person name="Sallet E."/>
            <person name="Bensimon A."/>
            <person name="Giraud T."/>
            <person name="Brygoo Y."/>
        </authorList>
    </citation>
    <scope>NUCLEOTIDE SEQUENCE [LARGE SCALE GENOMIC DNA]</scope>
    <source>
        <strain evidence="2">FM 013</strain>
    </source>
</reference>
<sequence length="348" mass="39702">MQVVQPIREAIFHYCIDKEQKRTLDGLPVEILLLISDLLSYEDINCLSLSNSRLFTVLERQRKKLRLPIGSDKVPILRRLEHDLPDYFMCHCCFVLHKFDGSQCSTVLNSPYGWPDAIRCADKLKHAIIILGFSRTNYIFYFFYIQLAMKRFYHGPHFGISTESLSHTEVQEYDDSVTLFSLEAQICPGGERLSCSPTHSGLFTCQGSLETLNPPISSEETQYSGEYLGRYTQSELPNLCLRIQDIMLLARNQPYLLSSGGTSFVPRPPSCICAHLSPGVFSLIRQMVLSYTAGDRPIDYATCDICNTDYELQLIECNEYDLALVITRWMNLGPGLSLDNPQWQDHQL</sequence>
<evidence type="ECO:0000313" key="1">
    <source>
        <dbReference type="EMBL" id="CRL21853.1"/>
    </source>
</evidence>
<dbReference type="EMBL" id="HG793139">
    <property type="protein sequence ID" value="CRL21853.1"/>
    <property type="molecule type" value="Genomic_DNA"/>
</dbReference>
<protein>
    <submittedName>
        <fullName evidence="1">Str. FM013</fullName>
    </submittedName>
</protein>
<keyword evidence="2" id="KW-1185">Reference proteome</keyword>
<organism evidence="1 2">
    <name type="scientific">Penicillium camemberti (strain FM 013)</name>
    <dbReference type="NCBI Taxonomy" id="1429867"/>
    <lineage>
        <taxon>Eukaryota</taxon>
        <taxon>Fungi</taxon>
        <taxon>Dikarya</taxon>
        <taxon>Ascomycota</taxon>
        <taxon>Pezizomycotina</taxon>
        <taxon>Eurotiomycetes</taxon>
        <taxon>Eurotiomycetidae</taxon>
        <taxon>Eurotiales</taxon>
        <taxon>Aspergillaceae</taxon>
        <taxon>Penicillium</taxon>
    </lineage>
</organism>
<proteinExistence type="predicted"/>